<dbReference type="Proteomes" id="UP000005222">
    <property type="component" value="Chromosome G"/>
</dbReference>
<dbReference type="InterPro" id="IPR029058">
    <property type="entry name" value="AB_hydrolase_fold"/>
</dbReference>
<dbReference type="Pfam" id="PF07859">
    <property type="entry name" value="Abhydrolase_3"/>
    <property type="match status" value="1"/>
</dbReference>
<dbReference type="PANTHER" id="PTHR48081">
    <property type="entry name" value="AB HYDROLASE SUPERFAMILY PROTEIN C4A8.06C"/>
    <property type="match status" value="1"/>
</dbReference>
<dbReference type="PANTHER" id="PTHR48081:SF8">
    <property type="entry name" value="ALPHA_BETA HYDROLASE FOLD-3 DOMAIN-CONTAINING PROTEIN-RELATED"/>
    <property type="match status" value="1"/>
</dbReference>
<feature type="domain" description="Alpha/beta hydrolase fold-3" evidence="2">
    <location>
        <begin position="97"/>
        <end position="319"/>
    </location>
</feature>
<evidence type="ECO:0000313" key="3">
    <source>
        <dbReference type="EMBL" id="CCE79796.1"/>
    </source>
</evidence>
<dbReference type="OrthoDB" id="408631at2759"/>
<proteinExistence type="predicted"/>
<dbReference type="eggNOG" id="KOG1515">
    <property type="taxonomic scope" value="Eukaryota"/>
</dbReference>
<dbReference type="STRING" id="559304.G8YJR6"/>
<keyword evidence="5" id="KW-1185">Reference proteome</keyword>
<keyword evidence="1" id="KW-0378">Hydrolase</keyword>
<dbReference type="EMBL" id="FO082053">
    <property type="protein sequence ID" value="CCE79796.1"/>
    <property type="molecule type" value="Genomic_DNA"/>
</dbReference>
<dbReference type="Proteomes" id="UP000005222">
    <property type="component" value="Chromosome H"/>
</dbReference>
<evidence type="ECO:0000313" key="5">
    <source>
        <dbReference type="Proteomes" id="UP000005222"/>
    </source>
</evidence>
<reference evidence="3" key="1">
    <citation type="submission" date="2011-10" db="EMBL/GenBank/DDBJ databases">
        <authorList>
            <person name="Genoscope - CEA"/>
        </authorList>
    </citation>
    <scope>NUCLEOTIDE SEQUENCE</scope>
</reference>
<dbReference type="Gene3D" id="3.40.50.1820">
    <property type="entry name" value="alpha/beta hydrolase"/>
    <property type="match status" value="1"/>
</dbReference>
<dbReference type="GO" id="GO:0016787">
    <property type="term" value="F:hydrolase activity"/>
    <property type="evidence" value="ECO:0007669"/>
    <property type="project" value="UniProtKB-KW"/>
</dbReference>
<evidence type="ECO:0000256" key="1">
    <source>
        <dbReference type="ARBA" id="ARBA00022801"/>
    </source>
</evidence>
<protein>
    <submittedName>
        <fullName evidence="3">Piso0_002887 protein</fullName>
    </submittedName>
</protein>
<sequence>MTTQSIDSEIKATLDSLFGGKDTSENTSNSNKPTFAELREQGNGLYSLSPKFDPEKDYKGTLHDIVTKEITIRSFDGYPIPAKLYQTANGKSARPILFYTHGGGYFSGNLEYHDSYLNLLSRMTGFSVLSYNYRLCPEYAFPVPFKDGVSCLKYLIDNASELGIDKQRVLLMGDSAGAGITAGLASYCSVHKIPIRKQYLIYPAFNPLTVGAEPGNARHELLKKVATWSYESNQVMYEGLFGKENFERYLVNKDENDLLGEDAIFFPYLKDDLTGFPETVIEMGDMDIFYDECLDFYGRLKANGVKSDFIEFKGYVHAYDTLLSKKTIMKIVEKRAQELERM</sequence>
<evidence type="ECO:0000259" key="2">
    <source>
        <dbReference type="Pfam" id="PF07859"/>
    </source>
</evidence>
<dbReference type="InterPro" id="IPR013094">
    <property type="entry name" value="AB_hydrolase_3"/>
</dbReference>
<dbReference type="InterPro" id="IPR050300">
    <property type="entry name" value="GDXG_lipolytic_enzyme"/>
</dbReference>
<dbReference type="EMBL" id="FO082052">
    <property type="protein sequence ID" value="CCE80561.1"/>
    <property type="molecule type" value="Genomic_DNA"/>
</dbReference>
<reference evidence="5" key="2">
    <citation type="journal article" date="2012" name="G3 (Bethesda)">
        <title>Pichia sorbitophila, an interspecies yeast hybrid reveals early steps of genome resolution following polyploidization.</title>
        <authorList>
            <person name="Leh Louis V."/>
            <person name="Despons L."/>
            <person name="Friedrich A."/>
            <person name="Martin T."/>
            <person name="Durrens P."/>
            <person name="Casaregola S."/>
            <person name="Neuveglise C."/>
            <person name="Fairhead C."/>
            <person name="Marck C."/>
            <person name="Cruz J.A."/>
            <person name="Straub M.L."/>
            <person name="Kugler V."/>
            <person name="Sacerdot C."/>
            <person name="Uzunov Z."/>
            <person name="Thierry A."/>
            <person name="Weiss S."/>
            <person name="Bleykasten C."/>
            <person name="De Montigny J."/>
            <person name="Jacques N."/>
            <person name="Jung P."/>
            <person name="Lemaire M."/>
            <person name="Mallet S."/>
            <person name="Morel G."/>
            <person name="Richard G.F."/>
            <person name="Sarkar A."/>
            <person name="Savel G."/>
            <person name="Schacherer J."/>
            <person name="Seret M.L."/>
            <person name="Talla E."/>
            <person name="Samson G."/>
            <person name="Jubin C."/>
            <person name="Poulain J."/>
            <person name="Vacherie B."/>
            <person name="Barbe V."/>
            <person name="Pelletier E."/>
            <person name="Sherman D.J."/>
            <person name="Westhof E."/>
            <person name="Weissenbach J."/>
            <person name="Baret P.V."/>
            <person name="Wincker P."/>
            <person name="Gaillardin C."/>
            <person name="Dujon B."/>
            <person name="Souciet J.L."/>
        </authorList>
    </citation>
    <scope>NUCLEOTIDE SEQUENCE [LARGE SCALE GENOMIC DNA]</scope>
    <source>
        <strain evidence="5">ATCC MYA-4447 / BCRC 22081 / CBS 7064 / NBRC 10061 / NRRL Y-12695</strain>
    </source>
</reference>
<gene>
    <name evidence="3" type="primary">Piso0_002887</name>
    <name evidence="3" type="ORF">GNLVRS01_PISO0G00204g</name>
    <name evidence="4" type="ORF">GNLVRS01_PISO0H00205g</name>
</gene>
<dbReference type="InParanoid" id="G8YJR6"/>
<accession>G8YJR6</accession>
<dbReference type="HOGENOM" id="CLU_012494_6_0_1"/>
<name>G8YJR6_PICSO</name>
<dbReference type="AlphaFoldDB" id="G8YJR6"/>
<dbReference type="SMR" id="G8YJR6"/>
<organism evidence="3 5">
    <name type="scientific">Pichia sorbitophila (strain ATCC MYA-4447 / BCRC 22081 / CBS 7064 / NBRC 10061 / NRRL Y-12695)</name>
    <name type="common">Hybrid yeast</name>
    <dbReference type="NCBI Taxonomy" id="559304"/>
    <lineage>
        <taxon>Eukaryota</taxon>
        <taxon>Fungi</taxon>
        <taxon>Dikarya</taxon>
        <taxon>Ascomycota</taxon>
        <taxon>Saccharomycotina</taxon>
        <taxon>Pichiomycetes</taxon>
        <taxon>Debaryomycetaceae</taxon>
        <taxon>Millerozyma</taxon>
    </lineage>
</organism>
<evidence type="ECO:0000313" key="4">
    <source>
        <dbReference type="EMBL" id="CCE80561.1"/>
    </source>
</evidence>
<dbReference type="SUPFAM" id="SSF53474">
    <property type="entry name" value="alpha/beta-Hydrolases"/>
    <property type="match status" value="1"/>
</dbReference>